<accession>A0ABQ7VES9</accession>
<protein>
    <submittedName>
        <fullName evidence="1">Uncharacterized protein</fullName>
    </submittedName>
</protein>
<organism evidence="1 2">
    <name type="scientific">Solanum tuberosum</name>
    <name type="common">Potato</name>
    <dbReference type="NCBI Taxonomy" id="4113"/>
    <lineage>
        <taxon>Eukaryota</taxon>
        <taxon>Viridiplantae</taxon>
        <taxon>Streptophyta</taxon>
        <taxon>Embryophyta</taxon>
        <taxon>Tracheophyta</taxon>
        <taxon>Spermatophyta</taxon>
        <taxon>Magnoliopsida</taxon>
        <taxon>eudicotyledons</taxon>
        <taxon>Gunneridae</taxon>
        <taxon>Pentapetalae</taxon>
        <taxon>asterids</taxon>
        <taxon>lamiids</taxon>
        <taxon>Solanales</taxon>
        <taxon>Solanaceae</taxon>
        <taxon>Solanoideae</taxon>
        <taxon>Solaneae</taxon>
        <taxon>Solanum</taxon>
    </lineage>
</organism>
<comment type="caution">
    <text evidence="1">The sequence shown here is derived from an EMBL/GenBank/DDBJ whole genome shotgun (WGS) entry which is preliminary data.</text>
</comment>
<sequence>MESESEPKIRLKGVVDGQQQLVLGIHVEKSVEFSYDFSISNKTEEGGFGAVKYAELRGKQGEHKSY</sequence>
<dbReference type="Proteomes" id="UP000826656">
    <property type="component" value="Unassembled WGS sequence"/>
</dbReference>
<reference evidence="1 2" key="1">
    <citation type="journal article" date="2021" name="bioRxiv">
        <title>Chromosome-scale and haplotype-resolved genome assembly of a tetraploid potato cultivar.</title>
        <authorList>
            <person name="Sun H."/>
            <person name="Jiao W.-B."/>
            <person name="Krause K."/>
            <person name="Campoy J.A."/>
            <person name="Goel M."/>
            <person name="Folz-Donahue K."/>
            <person name="Kukat C."/>
            <person name="Huettel B."/>
            <person name="Schneeberger K."/>
        </authorList>
    </citation>
    <scope>NUCLEOTIDE SEQUENCE [LARGE SCALE GENOMIC DNA]</scope>
    <source>
        <strain evidence="1">SolTubOtavaFocal</strain>
        <tissue evidence="1">Leaves</tissue>
    </source>
</reference>
<dbReference type="EMBL" id="JAIVGD010000013">
    <property type="protein sequence ID" value="KAH0761873.1"/>
    <property type="molecule type" value="Genomic_DNA"/>
</dbReference>
<proteinExistence type="predicted"/>
<gene>
    <name evidence="1" type="ORF">KY290_017946</name>
</gene>
<keyword evidence="2" id="KW-1185">Reference proteome</keyword>
<name>A0ABQ7VES9_SOLTU</name>
<evidence type="ECO:0000313" key="2">
    <source>
        <dbReference type="Proteomes" id="UP000826656"/>
    </source>
</evidence>
<evidence type="ECO:0000313" key="1">
    <source>
        <dbReference type="EMBL" id="KAH0761873.1"/>
    </source>
</evidence>